<feature type="transmembrane region" description="Helical" evidence="10">
    <location>
        <begin position="42"/>
        <end position="61"/>
    </location>
</feature>
<dbReference type="EMBL" id="AZHD01000009">
    <property type="protein sequence ID" value="OAA60593.1"/>
    <property type="molecule type" value="Genomic_DNA"/>
</dbReference>
<name>A0A167TGZ0_9HYPO</name>
<feature type="compositionally biased region" description="Low complexity" evidence="9">
    <location>
        <begin position="167"/>
        <end position="180"/>
    </location>
</feature>
<evidence type="ECO:0000256" key="7">
    <source>
        <dbReference type="ARBA" id="ARBA00023128"/>
    </source>
</evidence>
<keyword evidence="7" id="KW-0496">Mitochondrion</keyword>
<evidence type="ECO:0000256" key="2">
    <source>
        <dbReference type="ARBA" id="ARBA00004325"/>
    </source>
</evidence>
<evidence type="ECO:0000313" key="12">
    <source>
        <dbReference type="EMBL" id="OAA60593.1"/>
    </source>
</evidence>
<gene>
    <name evidence="12" type="ORF">SPI_05717</name>
</gene>
<evidence type="ECO:0000313" key="13">
    <source>
        <dbReference type="Proteomes" id="UP000076874"/>
    </source>
</evidence>
<comment type="similarity">
    <text evidence="3">Belongs to the RCF1 family.</text>
</comment>
<comment type="subunit">
    <text evidence="4">Associates with the respiratory chain complex III/complex IV supercomplex.</text>
</comment>
<comment type="caution">
    <text evidence="12">The sequence shown here is derived from an EMBL/GenBank/DDBJ whole genome shotgun (WGS) entry which is preliminary data.</text>
</comment>
<comment type="subcellular location">
    <subcellularLocation>
        <location evidence="2">Mitochondrion membrane</location>
    </subcellularLocation>
</comment>
<keyword evidence="5 10" id="KW-0812">Transmembrane</keyword>
<dbReference type="Proteomes" id="UP000076874">
    <property type="component" value="Unassembled WGS sequence"/>
</dbReference>
<feature type="compositionally biased region" description="Basic and acidic residues" evidence="9">
    <location>
        <begin position="245"/>
        <end position="261"/>
    </location>
</feature>
<evidence type="ECO:0000259" key="11">
    <source>
        <dbReference type="PROSITE" id="PS51503"/>
    </source>
</evidence>
<evidence type="ECO:0000256" key="1">
    <source>
        <dbReference type="ARBA" id="ARBA00002584"/>
    </source>
</evidence>
<reference evidence="12 13" key="1">
    <citation type="journal article" date="2016" name="Genome Biol. Evol.">
        <title>Divergent and convergent evolution of fungal pathogenicity.</title>
        <authorList>
            <person name="Shang Y."/>
            <person name="Xiao G."/>
            <person name="Zheng P."/>
            <person name="Cen K."/>
            <person name="Zhan S."/>
            <person name="Wang C."/>
        </authorList>
    </citation>
    <scope>NUCLEOTIDE SEQUENCE [LARGE SCALE GENOMIC DNA]</scope>
    <source>
        <strain evidence="12 13">RCEF 264</strain>
    </source>
</reference>
<evidence type="ECO:0000256" key="3">
    <source>
        <dbReference type="ARBA" id="ARBA00009366"/>
    </source>
</evidence>
<evidence type="ECO:0000256" key="6">
    <source>
        <dbReference type="ARBA" id="ARBA00022989"/>
    </source>
</evidence>
<evidence type="ECO:0000256" key="10">
    <source>
        <dbReference type="SAM" id="Phobius"/>
    </source>
</evidence>
<dbReference type="PROSITE" id="PS51503">
    <property type="entry name" value="HIG1"/>
    <property type="match status" value="1"/>
</dbReference>
<protein>
    <submittedName>
        <fullName evidence="12">Hypoxia induced protein, domain protein</fullName>
    </submittedName>
</protein>
<feature type="transmembrane region" description="Helical" evidence="10">
    <location>
        <begin position="73"/>
        <end position="96"/>
    </location>
</feature>
<feature type="compositionally biased region" description="Low complexity" evidence="9">
    <location>
        <begin position="189"/>
        <end position="226"/>
    </location>
</feature>
<dbReference type="GO" id="GO:0097250">
    <property type="term" value="P:mitochondrial respirasome assembly"/>
    <property type="evidence" value="ECO:0007669"/>
    <property type="project" value="TreeGrafter"/>
</dbReference>
<dbReference type="AlphaFoldDB" id="A0A167TGZ0"/>
<dbReference type="PANTHER" id="PTHR12297">
    <property type="entry name" value="HYPOXIA-INDUCBILE GENE 1 HIG1 -RELATED"/>
    <property type="match status" value="1"/>
</dbReference>
<evidence type="ECO:0000256" key="5">
    <source>
        <dbReference type="ARBA" id="ARBA00022692"/>
    </source>
</evidence>
<keyword evidence="8 10" id="KW-0472">Membrane</keyword>
<feature type="compositionally biased region" description="Basic and acidic residues" evidence="9">
    <location>
        <begin position="131"/>
        <end position="149"/>
    </location>
</feature>
<evidence type="ECO:0000256" key="4">
    <source>
        <dbReference type="ARBA" id="ARBA00011565"/>
    </source>
</evidence>
<dbReference type="OrthoDB" id="6604018at2759"/>
<keyword evidence="13" id="KW-1185">Reference proteome</keyword>
<dbReference type="STRING" id="1081102.A0A167TGZ0"/>
<dbReference type="GO" id="GO:0031966">
    <property type="term" value="C:mitochondrial membrane"/>
    <property type="evidence" value="ECO:0007669"/>
    <property type="project" value="UniProtKB-SubCell"/>
</dbReference>
<sequence>MPGGKPDEPVSGEPLPSSFDEDALYNEPPLQKLTRKLKAEPLIPLGCALTVAAFISAWRASRRGDHKQVQRMFRARVLAQGFTVLAMVGGGIYYGAERQKERALWKVQQAQKDEDKRVRWIRELEARDAEEKALQAKAAERRERRERRAASGGGGDSPAADKPSQDGAAASGSSILSSLGGWFGGGGNNNNKNNTQPNDAAAVDNPVPAPQDPADATAATVAAGAKKAPRKATSTLDTLGGLFGRKGDKAADDEANDDAKK</sequence>
<dbReference type="InterPro" id="IPR050355">
    <property type="entry name" value="RCF1"/>
</dbReference>
<evidence type="ECO:0000256" key="9">
    <source>
        <dbReference type="SAM" id="MobiDB-lite"/>
    </source>
</evidence>
<accession>A0A167TGZ0</accession>
<keyword evidence="6 10" id="KW-1133">Transmembrane helix</keyword>
<feature type="region of interest" description="Disordered" evidence="9">
    <location>
        <begin position="131"/>
        <end position="261"/>
    </location>
</feature>
<dbReference type="InterPro" id="IPR007667">
    <property type="entry name" value="Hypoxia_induced_domain"/>
</dbReference>
<dbReference type="Gene3D" id="6.10.140.1320">
    <property type="match status" value="1"/>
</dbReference>
<dbReference type="PANTHER" id="PTHR12297:SF3">
    <property type="entry name" value="HIG1 DOMAIN FAMILY MEMBER 1A"/>
    <property type="match status" value="1"/>
</dbReference>
<feature type="region of interest" description="Disordered" evidence="9">
    <location>
        <begin position="1"/>
        <end position="23"/>
    </location>
</feature>
<evidence type="ECO:0000256" key="8">
    <source>
        <dbReference type="ARBA" id="ARBA00023136"/>
    </source>
</evidence>
<comment type="function">
    <text evidence="1">Cytochrome c oxidase subunit which plays a role in assembly of respiratory supercomplexes.</text>
</comment>
<organism evidence="12 13">
    <name type="scientific">Niveomyces insectorum RCEF 264</name>
    <dbReference type="NCBI Taxonomy" id="1081102"/>
    <lineage>
        <taxon>Eukaryota</taxon>
        <taxon>Fungi</taxon>
        <taxon>Dikarya</taxon>
        <taxon>Ascomycota</taxon>
        <taxon>Pezizomycotina</taxon>
        <taxon>Sordariomycetes</taxon>
        <taxon>Hypocreomycetidae</taxon>
        <taxon>Hypocreales</taxon>
        <taxon>Cordycipitaceae</taxon>
        <taxon>Niveomyces</taxon>
    </lineage>
</organism>
<dbReference type="Pfam" id="PF04588">
    <property type="entry name" value="HIG_1_N"/>
    <property type="match status" value="1"/>
</dbReference>
<feature type="domain" description="HIG1" evidence="11">
    <location>
        <begin position="14"/>
        <end position="105"/>
    </location>
</feature>
<proteinExistence type="inferred from homology"/>